<keyword evidence="7" id="KW-1185">Reference proteome</keyword>
<evidence type="ECO:0000259" key="5">
    <source>
        <dbReference type="PROSITE" id="PS51677"/>
    </source>
</evidence>
<proteinExistence type="predicted"/>
<evidence type="ECO:0000256" key="4">
    <source>
        <dbReference type="SAM" id="SignalP"/>
    </source>
</evidence>
<evidence type="ECO:0000313" key="6">
    <source>
        <dbReference type="EMBL" id="KAL2918361.1"/>
    </source>
</evidence>
<dbReference type="SUPFAM" id="SSF88713">
    <property type="entry name" value="Glycoside hydrolase/deacetylase"/>
    <property type="match status" value="1"/>
</dbReference>
<dbReference type="PROSITE" id="PS51677">
    <property type="entry name" value="NODB"/>
    <property type="match status" value="1"/>
</dbReference>
<reference evidence="6 7" key="1">
    <citation type="submission" date="2023-09" db="EMBL/GenBank/DDBJ databases">
        <title>Pangenome analysis of Batrachochytrium dendrobatidis and related Chytrids.</title>
        <authorList>
            <person name="Yacoub M.N."/>
            <person name="Stajich J.E."/>
            <person name="James T.Y."/>
        </authorList>
    </citation>
    <scope>NUCLEOTIDE SEQUENCE [LARGE SCALE GENOMIC DNA]</scope>
    <source>
        <strain evidence="6 7">JEL0888</strain>
    </source>
</reference>
<protein>
    <submittedName>
        <fullName evidence="6">Chitin deacetylase</fullName>
        <ecNumber evidence="6">3.5.1.41</ecNumber>
    </submittedName>
</protein>
<feature type="compositionally biased region" description="Low complexity" evidence="3">
    <location>
        <begin position="318"/>
        <end position="329"/>
    </location>
</feature>
<evidence type="ECO:0000256" key="1">
    <source>
        <dbReference type="ARBA" id="ARBA00022723"/>
    </source>
</evidence>
<feature type="signal peptide" evidence="4">
    <location>
        <begin position="1"/>
        <end position="20"/>
    </location>
</feature>
<dbReference type="InterPro" id="IPR050248">
    <property type="entry name" value="Polysacc_deacetylase_ArnD"/>
</dbReference>
<dbReference type="EC" id="3.5.1.41" evidence="6"/>
<dbReference type="Gene3D" id="3.20.20.370">
    <property type="entry name" value="Glycoside hydrolase/deacetylase"/>
    <property type="match status" value="1"/>
</dbReference>
<organism evidence="6 7">
    <name type="scientific">Polyrhizophydium stewartii</name>
    <dbReference type="NCBI Taxonomy" id="2732419"/>
    <lineage>
        <taxon>Eukaryota</taxon>
        <taxon>Fungi</taxon>
        <taxon>Fungi incertae sedis</taxon>
        <taxon>Chytridiomycota</taxon>
        <taxon>Chytridiomycota incertae sedis</taxon>
        <taxon>Chytridiomycetes</taxon>
        <taxon>Rhizophydiales</taxon>
        <taxon>Rhizophydiales incertae sedis</taxon>
        <taxon>Polyrhizophydium</taxon>
    </lineage>
</organism>
<feature type="chain" id="PRO_5045595773" evidence="4">
    <location>
        <begin position="21"/>
        <end position="366"/>
    </location>
</feature>
<dbReference type="PANTHER" id="PTHR10587">
    <property type="entry name" value="GLYCOSYL TRANSFERASE-RELATED"/>
    <property type="match status" value="1"/>
</dbReference>
<dbReference type="Proteomes" id="UP001527925">
    <property type="component" value="Unassembled WGS sequence"/>
</dbReference>
<comment type="caution">
    <text evidence="6">The sequence shown here is derived from an EMBL/GenBank/DDBJ whole genome shotgun (WGS) entry which is preliminary data.</text>
</comment>
<gene>
    <name evidence="6" type="primary">CDA2_7</name>
    <name evidence="6" type="ORF">HK105_202288</name>
</gene>
<name>A0ABR4NFY8_9FUNG</name>
<evidence type="ECO:0000256" key="3">
    <source>
        <dbReference type="SAM" id="MobiDB-lite"/>
    </source>
</evidence>
<dbReference type="Pfam" id="PF01522">
    <property type="entry name" value="Polysacc_deac_1"/>
    <property type="match status" value="1"/>
</dbReference>
<sequence>MLFRAASLLAAALASPLALAQNPSTSTTATAPSPASASSTTAASTFSPLPYPALDTLPAAVPGWDAKFNKGIPNIPVNAAQLPTPVWTKYQRQCISPGNWAVTFDDGPSDPTLALLDELKKRNIKVTFFVVGSRVIQNPAILKRAFSEGHQIALHTWSHPALTTGPTSQIIAEMMFSARAIKETIGVTPKYMRPPYGDIDDRVGAILQALGLTVVIWSYDSGDSANATDVAARFANLTVGPKVGQITLEHDLFAPEASQGPAAVDAVVAGGYKVVRIDECLGGAAYDESIWSGFALDGSLGPFVNTANLSQPPPAAAPAPAGAVPSPGLTGAGPGTAKGAGNDAAGTTVSAFLALVSLAVAAAAML</sequence>
<keyword evidence="4" id="KW-0732">Signal</keyword>
<evidence type="ECO:0000256" key="2">
    <source>
        <dbReference type="ARBA" id="ARBA00022801"/>
    </source>
</evidence>
<dbReference type="InterPro" id="IPR002509">
    <property type="entry name" value="NODB_dom"/>
</dbReference>
<dbReference type="InterPro" id="IPR011330">
    <property type="entry name" value="Glyco_hydro/deAcase_b/a-brl"/>
</dbReference>
<accession>A0ABR4NFY8</accession>
<keyword evidence="1" id="KW-0479">Metal-binding</keyword>
<feature type="domain" description="NodB homology" evidence="5">
    <location>
        <begin position="98"/>
        <end position="275"/>
    </location>
</feature>
<keyword evidence="2 6" id="KW-0378">Hydrolase</keyword>
<dbReference type="EMBL" id="JADGIZ020000007">
    <property type="protein sequence ID" value="KAL2918361.1"/>
    <property type="molecule type" value="Genomic_DNA"/>
</dbReference>
<dbReference type="PANTHER" id="PTHR10587:SF133">
    <property type="entry name" value="CHITIN DEACETYLASE 1-RELATED"/>
    <property type="match status" value="1"/>
</dbReference>
<evidence type="ECO:0000313" key="7">
    <source>
        <dbReference type="Proteomes" id="UP001527925"/>
    </source>
</evidence>
<dbReference type="GO" id="GO:0004099">
    <property type="term" value="F:chitin deacetylase activity"/>
    <property type="evidence" value="ECO:0007669"/>
    <property type="project" value="UniProtKB-EC"/>
</dbReference>
<feature type="region of interest" description="Disordered" evidence="3">
    <location>
        <begin position="311"/>
        <end position="340"/>
    </location>
</feature>